<dbReference type="Pfam" id="PF08281">
    <property type="entry name" value="Sigma70_r4_2"/>
    <property type="match status" value="1"/>
</dbReference>
<protein>
    <submittedName>
        <fullName evidence="8">DNA-directed RNA polymerase sigma-70 factor</fullName>
    </submittedName>
</protein>
<keyword evidence="5" id="KW-0804">Transcription</keyword>
<accession>A0ABQ1MNU9</accession>
<evidence type="ECO:0000256" key="2">
    <source>
        <dbReference type="ARBA" id="ARBA00023015"/>
    </source>
</evidence>
<comment type="similarity">
    <text evidence="1">Belongs to the sigma-70 factor family. ECF subfamily.</text>
</comment>
<dbReference type="Gene3D" id="1.10.1740.10">
    <property type="match status" value="1"/>
</dbReference>
<dbReference type="InterPro" id="IPR039425">
    <property type="entry name" value="RNA_pol_sigma-70-like"/>
</dbReference>
<evidence type="ECO:0000256" key="3">
    <source>
        <dbReference type="ARBA" id="ARBA00023082"/>
    </source>
</evidence>
<proteinExistence type="inferred from homology"/>
<gene>
    <name evidence="8" type="ORF">GCM10010993_23290</name>
</gene>
<keyword evidence="9" id="KW-1185">Reference proteome</keyword>
<keyword evidence="2" id="KW-0805">Transcription regulation</keyword>
<keyword evidence="8" id="KW-0240">DNA-directed RNA polymerase</keyword>
<dbReference type="InterPro" id="IPR013325">
    <property type="entry name" value="RNA_pol_sigma_r2"/>
</dbReference>
<sequence length="160" mass="19270">MKTFFEAHIWPLKSKLYRMAYLWVKDRDIANDVLQQVFEKAWRQKNDLQKMDNPTGWMVRSLKNEALQHFRANKKLEPLGDQEFEVVTSEDQEDTSGKLKLVFKFLDKLPEKQREVFQLREVEGLTYEEIAEYLEVSMDQVKVNLHRARKSLRDYLMQQK</sequence>
<dbReference type="GO" id="GO:0000428">
    <property type="term" value="C:DNA-directed RNA polymerase complex"/>
    <property type="evidence" value="ECO:0007669"/>
    <property type="project" value="UniProtKB-KW"/>
</dbReference>
<dbReference type="PANTHER" id="PTHR43133">
    <property type="entry name" value="RNA POLYMERASE ECF-TYPE SIGMA FACTO"/>
    <property type="match status" value="1"/>
</dbReference>
<evidence type="ECO:0000256" key="4">
    <source>
        <dbReference type="ARBA" id="ARBA00023125"/>
    </source>
</evidence>
<feature type="domain" description="RNA polymerase sigma factor 70 region 4 type 2" evidence="7">
    <location>
        <begin position="105"/>
        <end position="152"/>
    </location>
</feature>
<dbReference type="InterPro" id="IPR013249">
    <property type="entry name" value="RNA_pol_sigma70_r4_t2"/>
</dbReference>
<reference evidence="9" key="1">
    <citation type="journal article" date="2019" name="Int. J. Syst. Evol. Microbiol.">
        <title>The Global Catalogue of Microorganisms (GCM) 10K type strain sequencing project: providing services to taxonomists for standard genome sequencing and annotation.</title>
        <authorList>
            <consortium name="The Broad Institute Genomics Platform"/>
            <consortium name="The Broad Institute Genome Sequencing Center for Infectious Disease"/>
            <person name="Wu L."/>
            <person name="Ma J."/>
        </authorList>
    </citation>
    <scope>NUCLEOTIDE SEQUENCE [LARGE SCALE GENOMIC DNA]</scope>
    <source>
        <strain evidence="9">CGMCC 1.12479</strain>
    </source>
</reference>
<keyword evidence="4" id="KW-0238">DNA-binding</keyword>
<dbReference type="InterPro" id="IPR007627">
    <property type="entry name" value="RNA_pol_sigma70_r2"/>
</dbReference>
<dbReference type="SUPFAM" id="SSF88946">
    <property type="entry name" value="Sigma2 domain of RNA polymerase sigma factors"/>
    <property type="match status" value="1"/>
</dbReference>
<name>A0ABQ1MNU9_9BACT</name>
<evidence type="ECO:0000313" key="8">
    <source>
        <dbReference type="EMBL" id="GGC44113.1"/>
    </source>
</evidence>
<dbReference type="PANTHER" id="PTHR43133:SF8">
    <property type="entry name" value="RNA POLYMERASE SIGMA FACTOR HI_1459-RELATED"/>
    <property type="match status" value="1"/>
</dbReference>
<dbReference type="InterPro" id="IPR036388">
    <property type="entry name" value="WH-like_DNA-bd_sf"/>
</dbReference>
<dbReference type="Proteomes" id="UP000635885">
    <property type="component" value="Unassembled WGS sequence"/>
</dbReference>
<keyword evidence="3" id="KW-0731">Sigma factor</keyword>
<evidence type="ECO:0000259" key="6">
    <source>
        <dbReference type="Pfam" id="PF04542"/>
    </source>
</evidence>
<dbReference type="NCBIfam" id="TIGR02937">
    <property type="entry name" value="sigma70-ECF"/>
    <property type="match status" value="1"/>
</dbReference>
<dbReference type="Gene3D" id="1.10.10.10">
    <property type="entry name" value="Winged helix-like DNA-binding domain superfamily/Winged helix DNA-binding domain"/>
    <property type="match status" value="1"/>
</dbReference>
<evidence type="ECO:0000259" key="7">
    <source>
        <dbReference type="Pfam" id="PF08281"/>
    </source>
</evidence>
<dbReference type="EMBL" id="BMFD01000007">
    <property type="protein sequence ID" value="GGC44113.1"/>
    <property type="molecule type" value="Genomic_DNA"/>
</dbReference>
<dbReference type="SUPFAM" id="SSF88659">
    <property type="entry name" value="Sigma3 and sigma4 domains of RNA polymerase sigma factors"/>
    <property type="match status" value="1"/>
</dbReference>
<feature type="domain" description="RNA polymerase sigma-70 region 2" evidence="6">
    <location>
        <begin position="13"/>
        <end position="74"/>
    </location>
</feature>
<evidence type="ECO:0000256" key="5">
    <source>
        <dbReference type="ARBA" id="ARBA00023163"/>
    </source>
</evidence>
<dbReference type="InterPro" id="IPR013324">
    <property type="entry name" value="RNA_pol_sigma_r3/r4-like"/>
</dbReference>
<dbReference type="RefSeq" id="WP_188443055.1">
    <property type="nucleotide sequence ID" value="NZ_BMFD01000007.1"/>
</dbReference>
<dbReference type="CDD" id="cd06171">
    <property type="entry name" value="Sigma70_r4"/>
    <property type="match status" value="1"/>
</dbReference>
<dbReference type="Pfam" id="PF04542">
    <property type="entry name" value="Sigma70_r2"/>
    <property type="match status" value="1"/>
</dbReference>
<evidence type="ECO:0000313" key="9">
    <source>
        <dbReference type="Proteomes" id="UP000635885"/>
    </source>
</evidence>
<comment type="caution">
    <text evidence="8">The sequence shown here is derived from an EMBL/GenBank/DDBJ whole genome shotgun (WGS) entry which is preliminary data.</text>
</comment>
<dbReference type="InterPro" id="IPR014284">
    <property type="entry name" value="RNA_pol_sigma-70_dom"/>
</dbReference>
<organism evidence="8 9">
    <name type="scientific">Belliella aquatica</name>
    <dbReference type="NCBI Taxonomy" id="1323734"/>
    <lineage>
        <taxon>Bacteria</taxon>
        <taxon>Pseudomonadati</taxon>
        <taxon>Bacteroidota</taxon>
        <taxon>Cytophagia</taxon>
        <taxon>Cytophagales</taxon>
        <taxon>Cyclobacteriaceae</taxon>
        <taxon>Belliella</taxon>
    </lineage>
</organism>
<evidence type="ECO:0000256" key="1">
    <source>
        <dbReference type="ARBA" id="ARBA00010641"/>
    </source>
</evidence>